<sequence length="621" mass="68778">MGFFMDGLEAEDYDRKYRDGELVGRIVAYFRRHRRVMGIVALFAFSASVLSALIPFLIYRTIDRIDAERVGGGSVDFRDVLPVIVALFLSGILVWVLNYVRQWLSARVVGDVILDIRKDAFRAVMKRDLSFFDQYPSGKIVSRVTSDTESFASVATLTLDLLSQILMVLVLAAVLFFVNPLLATIAFAITPLIALVALAFRRIARRTIQQAQRSTARLNSMVQESMTGISVAKSFRRERALYEEFREANEQSYRINLREGFVFTSIFPILITISGIGTVTILLVGGNQVLDGRTSVGEWFLFIQAIGIFWGPITSIASFWSQFQLGLAASERVFALIDAEAVVQQTAEEPAPVLRGGIAFRDMVFRYSEQELVFDGLSFDIPAGQTVAFVGHTGAGKSSIGKLLARFYEFQGGQILVDGHDIRRFDLPSYRRQLGVVTQVPFLFSGTVADNIRYSRPDATDEHVQEIANRIAGGDWLTVLPEGLQTDVGEEGRSLSLGQRQLVALARLLMQDPAVVILDEATASVDPLTEAQIQEALDVALADRTAIVIAHRLSTIQEADRIIVLDRGRIIEDGTHDGLLAAGGHYSHLFNTYFRHQSPDYRPGQAAEAERDLELAGAASR</sequence>
<keyword evidence="5" id="KW-0547">Nucleotide-binding</keyword>
<dbReference type="PROSITE" id="PS50929">
    <property type="entry name" value="ABC_TM1F"/>
    <property type="match status" value="1"/>
</dbReference>
<dbReference type="PANTHER" id="PTHR43394:SF1">
    <property type="entry name" value="ATP-BINDING CASSETTE SUB-FAMILY B MEMBER 10, MITOCHONDRIAL"/>
    <property type="match status" value="1"/>
</dbReference>
<accession>A0A6J4UTT2</accession>
<keyword evidence="8 10" id="KW-0472">Membrane</keyword>
<feature type="transmembrane region" description="Helical" evidence="10">
    <location>
        <begin position="261"/>
        <end position="284"/>
    </location>
</feature>
<evidence type="ECO:0000256" key="10">
    <source>
        <dbReference type="SAM" id="Phobius"/>
    </source>
</evidence>
<dbReference type="InterPro" id="IPR027417">
    <property type="entry name" value="P-loop_NTPase"/>
</dbReference>
<dbReference type="CDD" id="cd07346">
    <property type="entry name" value="ABC_6TM_exporters"/>
    <property type="match status" value="1"/>
</dbReference>
<dbReference type="AlphaFoldDB" id="A0A6J4UTT2"/>
<feature type="region of interest" description="Disordered" evidence="9">
    <location>
        <begin position="600"/>
        <end position="621"/>
    </location>
</feature>
<dbReference type="InterPro" id="IPR036640">
    <property type="entry name" value="ABC1_TM_sf"/>
</dbReference>
<dbReference type="Pfam" id="PF00664">
    <property type="entry name" value="ABC_membrane"/>
    <property type="match status" value="1"/>
</dbReference>
<feature type="transmembrane region" description="Helical" evidence="10">
    <location>
        <begin position="151"/>
        <end position="175"/>
    </location>
</feature>
<feature type="transmembrane region" description="Helical" evidence="10">
    <location>
        <begin position="39"/>
        <end position="60"/>
    </location>
</feature>
<dbReference type="GO" id="GO:0015421">
    <property type="term" value="F:ABC-type oligopeptide transporter activity"/>
    <property type="evidence" value="ECO:0007669"/>
    <property type="project" value="TreeGrafter"/>
</dbReference>
<keyword evidence="7 10" id="KW-1133">Transmembrane helix</keyword>
<feature type="transmembrane region" description="Helical" evidence="10">
    <location>
        <begin position="181"/>
        <end position="200"/>
    </location>
</feature>
<dbReference type="PROSITE" id="PS00211">
    <property type="entry name" value="ABC_TRANSPORTER_1"/>
    <property type="match status" value="1"/>
</dbReference>
<keyword evidence="2" id="KW-0813">Transport</keyword>
<keyword evidence="3" id="KW-1003">Cell membrane</keyword>
<evidence type="ECO:0000256" key="3">
    <source>
        <dbReference type="ARBA" id="ARBA00022475"/>
    </source>
</evidence>
<evidence type="ECO:0000259" key="11">
    <source>
        <dbReference type="PROSITE" id="PS50893"/>
    </source>
</evidence>
<dbReference type="SMART" id="SM00382">
    <property type="entry name" value="AAA"/>
    <property type="match status" value="1"/>
</dbReference>
<evidence type="ECO:0000256" key="1">
    <source>
        <dbReference type="ARBA" id="ARBA00004651"/>
    </source>
</evidence>
<evidence type="ECO:0000256" key="9">
    <source>
        <dbReference type="SAM" id="MobiDB-lite"/>
    </source>
</evidence>
<evidence type="ECO:0000313" key="13">
    <source>
        <dbReference type="EMBL" id="CAA9556284.1"/>
    </source>
</evidence>
<evidence type="ECO:0000256" key="5">
    <source>
        <dbReference type="ARBA" id="ARBA00022741"/>
    </source>
</evidence>
<dbReference type="GO" id="GO:0016887">
    <property type="term" value="F:ATP hydrolysis activity"/>
    <property type="evidence" value="ECO:0007669"/>
    <property type="project" value="InterPro"/>
</dbReference>
<feature type="transmembrane region" description="Helical" evidence="10">
    <location>
        <begin position="80"/>
        <end position="100"/>
    </location>
</feature>
<keyword evidence="4 10" id="KW-0812">Transmembrane</keyword>
<dbReference type="GO" id="GO:0005886">
    <property type="term" value="C:plasma membrane"/>
    <property type="evidence" value="ECO:0007669"/>
    <property type="project" value="UniProtKB-SubCell"/>
</dbReference>
<dbReference type="SUPFAM" id="SSF90123">
    <property type="entry name" value="ABC transporter transmembrane region"/>
    <property type="match status" value="1"/>
</dbReference>
<protein>
    <submittedName>
        <fullName evidence="13">Heterodimeric efflux ABC transporter, permease/ATP-binding subunit 2</fullName>
    </submittedName>
</protein>
<evidence type="ECO:0000256" key="7">
    <source>
        <dbReference type="ARBA" id="ARBA00022989"/>
    </source>
</evidence>
<proteinExistence type="predicted"/>
<name>A0A6J4UTT2_9BACT</name>
<feature type="domain" description="ABC transmembrane type-1" evidence="12">
    <location>
        <begin position="39"/>
        <end position="325"/>
    </location>
</feature>
<dbReference type="InterPro" id="IPR017871">
    <property type="entry name" value="ABC_transporter-like_CS"/>
</dbReference>
<feature type="transmembrane region" description="Helical" evidence="10">
    <location>
        <begin position="299"/>
        <end position="320"/>
    </location>
</feature>
<organism evidence="13">
    <name type="scientific">uncultured Thermomicrobiales bacterium</name>
    <dbReference type="NCBI Taxonomy" id="1645740"/>
    <lineage>
        <taxon>Bacteria</taxon>
        <taxon>Pseudomonadati</taxon>
        <taxon>Thermomicrobiota</taxon>
        <taxon>Thermomicrobia</taxon>
        <taxon>Thermomicrobiales</taxon>
        <taxon>environmental samples</taxon>
    </lineage>
</organism>
<dbReference type="Gene3D" id="3.40.50.300">
    <property type="entry name" value="P-loop containing nucleotide triphosphate hydrolases"/>
    <property type="match status" value="1"/>
</dbReference>
<reference evidence="13" key="1">
    <citation type="submission" date="2020-02" db="EMBL/GenBank/DDBJ databases">
        <authorList>
            <person name="Meier V. D."/>
        </authorList>
    </citation>
    <scope>NUCLEOTIDE SEQUENCE</scope>
    <source>
        <strain evidence="13">AVDCRST_MAG33</strain>
    </source>
</reference>
<dbReference type="EMBL" id="CADCWK010000127">
    <property type="protein sequence ID" value="CAA9556284.1"/>
    <property type="molecule type" value="Genomic_DNA"/>
</dbReference>
<dbReference type="InterPro" id="IPR003593">
    <property type="entry name" value="AAA+_ATPase"/>
</dbReference>
<dbReference type="InterPro" id="IPR003439">
    <property type="entry name" value="ABC_transporter-like_ATP-bd"/>
</dbReference>
<dbReference type="Pfam" id="PF00005">
    <property type="entry name" value="ABC_tran"/>
    <property type="match status" value="1"/>
</dbReference>
<dbReference type="InterPro" id="IPR039421">
    <property type="entry name" value="Type_1_exporter"/>
</dbReference>
<dbReference type="Gene3D" id="1.20.1560.10">
    <property type="entry name" value="ABC transporter type 1, transmembrane domain"/>
    <property type="match status" value="1"/>
</dbReference>
<evidence type="ECO:0000256" key="4">
    <source>
        <dbReference type="ARBA" id="ARBA00022692"/>
    </source>
</evidence>
<dbReference type="FunFam" id="3.40.50.300:FF:000299">
    <property type="entry name" value="ABC transporter ATP-binding protein/permease"/>
    <property type="match status" value="1"/>
</dbReference>
<dbReference type="SUPFAM" id="SSF52540">
    <property type="entry name" value="P-loop containing nucleoside triphosphate hydrolases"/>
    <property type="match status" value="1"/>
</dbReference>
<dbReference type="InterPro" id="IPR011527">
    <property type="entry name" value="ABC1_TM_dom"/>
</dbReference>
<keyword evidence="6 13" id="KW-0067">ATP-binding</keyword>
<evidence type="ECO:0000259" key="12">
    <source>
        <dbReference type="PROSITE" id="PS50929"/>
    </source>
</evidence>
<evidence type="ECO:0000256" key="2">
    <source>
        <dbReference type="ARBA" id="ARBA00022448"/>
    </source>
</evidence>
<dbReference type="GO" id="GO:0005524">
    <property type="term" value="F:ATP binding"/>
    <property type="evidence" value="ECO:0007669"/>
    <property type="project" value="UniProtKB-KW"/>
</dbReference>
<comment type="subcellular location">
    <subcellularLocation>
        <location evidence="1">Cell membrane</location>
        <topology evidence="1">Multi-pass membrane protein</topology>
    </subcellularLocation>
</comment>
<dbReference type="PROSITE" id="PS50893">
    <property type="entry name" value="ABC_TRANSPORTER_2"/>
    <property type="match status" value="1"/>
</dbReference>
<evidence type="ECO:0000256" key="6">
    <source>
        <dbReference type="ARBA" id="ARBA00022840"/>
    </source>
</evidence>
<gene>
    <name evidence="13" type="ORF">AVDCRST_MAG33-1312</name>
</gene>
<evidence type="ECO:0000256" key="8">
    <source>
        <dbReference type="ARBA" id="ARBA00023136"/>
    </source>
</evidence>
<dbReference type="PANTHER" id="PTHR43394">
    <property type="entry name" value="ATP-DEPENDENT PERMEASE MDL1, MITOCHONDRIAL"/>
    <property type="match status" value="1"/>
</dbReference>
<feature type="domain" description="ABC transporter" evidence="11">
    <location>
        <begin position="358"/>
        <end position="592"/>
    </location>
</feature>